<dbReference type="InterPro" id="IPR020904">
    <property type="entry name" value="Sc_DH/Rdtase_CS"/>
</dbReference>
<gene>
    <name evidence="3" type="ORF">DSCO28_33530</name>
</gene>
<dbReference type="EMBL" id="AP021876">
    <property type="protein sequence ID" value="BBO82787.1"/>
    <property type="molecule type" value="Genomic_DNA"/>
</dbReference>
<dbReference type="SUPFAM" id="SSF51735">
    <property type="entry name" value="NAD(P)-binding Rossmann-fold domains"/>
    <property type="match status" value="1"/>
</dbReference>
<accession>A0A5K7ZPU7</accession>
<dbReference type="PROSITE" id="PS00061">
    <property type="entry name" value="ADH_SHORT"/>
    <property type="match status" value="1"/>
</dbReference>
<sequence>MKRILITGAEGFIGGHCLQRLLASGEHVHATTFADNLPDSRNDVQWHTVDVLNKDQIAALMKSIRPTHLLHLAWNVQTGMQLNAVENFRWVNAGVDLFRLFHQNGGKRVVVAGSCAEYDWRFPYLSESTTPVTPANLYGSCKHALQTLLDAYCRLTDLRYAWARIFFTYGPGENPKRLVASVIRSLLRGQEAPCSHGEQIRDYLYAGDIADALVVLLDDSVQGPINIGSGEPVKLKQIIQKTADLIGADRDLVRLGAISVPDDEPPVLLADIHRLKHELGWKPKYDLDVGLTETIAWWKPQLVNGLR</sequence>
<proteinExistence type="inferred from homology"/>
<organism evidence="3 4">
    <name type="scientific">Desulfosarcina ovata subsp. sediminis</name>
    <dbReference type="NCBI Taxonomy" id="885957"/>
    <lineage>
        <taxon>Bacteria</taxon>
        <taxon>Pseudomonadati</taxon>
        <taxon>Thermodesulfobacteriota</taxon>
        <taxon>Desulfobacteria</taxon>
        <taxon>Desulfobacterales</taxon>
        <taxon>Desulfosarcinaceae</taxon>
        <taxon>Desulfosarcina</taxon>
    </lineage>
</organism>
<dbReference type="KEGG" id="dov:DSCO28_33530"/>
<evidence type="ECO:0000259" key="2">
    <source>
        <dbReference type="Pfam" id="PF01370"/>
    </source>
</evidence>
<evidence type="ECO:0000313" key="3">
    <source>
        <dbReference type="EMBL" id="BBO82787.1"/>
    </source>
</evidence>
<evidence type="ECO:0000313" key="4">
    <source>
        <dbReference type="Proteomes" id="UP000425960"/>
    </source>
</evidence>
<comment type="similarity">
    <text evidence="1">Belongs to the NAD(P)-dependent epimerase/dehydratase family.</text>
</comment>
<dbReference type="Proteomes" id="UP000425960">
    <property type="component" value="Chromosome"/>
</dbReference>
<dbReference type="RefSeq" id="WP_155323158.1">
    <property type="nucleotide sequence ID" value="NZ_AP021876.1"/>
</dbReference>
<protein>
    <submittedName>
        <fullName evidence="3">CDP-4-dehydro-6-deoxy-D-gulose 4-reductase</fullName>
    </submittedName>
</protein>
<dbReference type="InterPro" id="IPR001509">
    <property type="entry name" value="Epimerase_deHydtase"/>
</dbReference>
<name>A0A5K7ZPU7_9BACT</name>
<dbReference type="PANTHER" id="PTHR43000">
    <property type="entry name" value="DTDP-D-GLUCOSE 4,6-DEHYDRATASE-RELATED"/>
    <property type="match status" value="1"/>
</dbReference>
<dbReference type="InterPro" id="IPR036291">
    <property type="entry name" value="NAD(P)-bd_dom_sf"/>
</dbReference>
<feature type="domain" description="NAD-dependent epimerase/dehydratase" evidence="2">
    <location>
        <begin position="4"/>
        <end position="228"/>
    </location>
</feature>
<evidence type="ECO:0000256" key="1">
    <source>
        <dbReference type="ARBA" id="ARBA00007637"/>
    </source>
</evidence>
<reference evidence="3 4" key="1">
    <citation type="submission" date="2019-11" db="EMBL/GenBank/DDBJ databases">
        <title>Comparative genomics of hydrocarbon-degrading Desulfosarcina strains.</title>
        <authorList>
            <person name="Watanabe M."/>
            <person name="Kojima H."/>
            <person name="Fukui M."/>
        </authorList>
    </citation>
    <scope>NUCLEOTIDE SEQUENCE [LARGE SCALE GENOMIC DNA]</scope>
    <source>
        <strain evidence="3 4">28bB2T</strain>
    </source>
</reference>
<dbReference type="Gene3D" id="3.40.50.720">
    <property type="entry name" value="NAD(P)-binding Rossmann-like Domain"/>
    <property type="match status" value="1"/>
</dbReference>
<dbReference type="AlphaFoldDB" id="A0A5K7ZPU7"/>
<dbReference type="Pfam" id="PF01370">
    <property type="entry name" value="Epimerase"/>
    <property type="match status" value="1"/>
</dbReference>